<proteinExistence type="inferred from homology"/>
<dbReference type="GO" id="GO:0005198">
    <property type="term" value="F:structural molecule activity"/>
    <property type="evidence" value="ECO:0007669"/>
    <property type="project" value="UniProtKB-UniRule"/>
</dbReference>
<dbReference type="InterPro" id="IPR001624">
    <property type="entry name" value="FliE"/>
</dbReference>
<dbReference type="GO" id="GO:0009425">
    <property type="term" value="C:bacterial-type flagellum basal body"/>
    <property type="evidence" value="ECO:0007669"/>
    <property type="project" value="UniProtKB-SubCell"/>
</dbReference>
<keyword evidence="3 4" id="KW-0975">Bacterial flagellum</keyword>
<dbReference type="Proteomes" id="UP000030988">
    <property type="component" value="Unassembled WGS sequence"/>
</dbReference>
<dbReference type="OrthoDB" id="8909229at2"/>
<evidence type="ECO:0000256" key="2">
    <source>
        <dbReference type="ARBA" id="ARBA00009272"/>
    </source>
</evidence>
<comment type="similarity">
    <text evidence="2 4">Belongs to the FliE family.</text>
</comment>
<comment type="subcellular location">
    <subcellularLocation>
        <location evidence="1 4">Bacterial flagellum basal body</location>
    </subcellularLocation>
</comment>
<keyword evidence="6" id="KW-0969">Cilium</keyword>
<dbReference type="GO" id="GO:0003774">
    <property type="term" value="F:cytoskeletal motor activity"/>
    <property type="evidence" value="ECO:0007669"/>
    <property type="project" value="InterPro"/>
</dbReference>
<dbReference type="EMBL" id="JTDN01000001">
    <property type="protein sequence ID" value="KHL26276.1"/>
    <property type="molecule type" value="Genomic_DNA"/>
</dbReference>
<evidence type="ECO:0000256" key="1">
    <source>
        <dbReference type="ARBA" id="ARBA00004117"/>
    </source>
</evidence>
<keyword evidence="6" id="KW-0282">Flagellum</keyword>
<dbReference type="PANTHER" id="PTHR34653">
    <property type="match status" value="1"/>
</dbReference>
<evidence type="ECO:0000313" key="7">
    <source>
        <dbReference type="Proteomes" id="UP000030988"/>
    </source>
</evidence>
<dbReference type="NCBIfam" id="TIGR00205">
    <property type="entry name" value="fliE"/>
    <property type="match status" value="1"/>
</dbReference>
<keyword evidence="7" id="KW-1185">Reference proteome</keyword>
<dbReference type="GO" id="GO:0071973">
    <property type="term" value="P:bacterial-type flagellum-dependent cell motility"/>
    <property type="evidence" value="ECO:0007669"/>
    <property type="project" value="InterPro"/>
</dbReference>
<protein>
    <recommendedName>
        <fullName evidence="4 5">Flagellar hook-basal body complex protein FliE</fullName>
    </recommendedName>
</protein>
<dbReference type="PRINTS" id="PR01006">
    <property type="entry name" value="FLGHOOKFLIE"/>
</dbReference>
<organism evidence="6 7">
    <name type="scientific">Croceibacterium mercuriale</name>
    <dbReference type="NCBI Taxonomy" id="1572751"/>
    <lineage>
        <taxon>Bacteria</taxon>
        <taxon>Pseudomonadati</taxon>
        <taxon>Pseudomonadota</taxon>
        <taxon>Alphaproteobacteria</taxon>
        <taxon>Sphingomonadales</taxon>
        <taxon>Erythrobacteraceae</taxon>
        <taxon>Croceibacterium</taxon>
    </lineage>
</organism>
<evidence type="ECO:0000256" key="5">
    <source>
        <dbReference type="NCBIfam" id="TIGR00205"/>
    </source>
</evidence>
<gene>
    <name evidence="4" type="primary">fliE</name>
    <name evidence="6" type="ORF">PK98_07330</name>
</gene>
<name>A0A0B2C2T0_9SPHN</name>
<keyword evidence="6" id="KW-0966">Cell projection</keyword>
<evidence type="ECO:0000256" key="3">
    <source>
        <dbReference type="ARBA" id="ARBA00023143"/>
    </source>
</evidence>
<sequence>MSGISAIGANPGTVQQIMQMRAELIDRSALLRELHSARPQGVQGVSGTTPGAAPVQPASTSFAATLESALDGVNATQVRSNQVTEAYERGEVTDIAAVMLARQESGVAFEATLQVRNKLLNAYQEIMRMGV</sequence>
<dbReference type="Pfam" id="PF02049">
    <property type="entry name" value="FliE"/>
    <property type="match status" value="1"/>
</dbReference>
<evidence type="ECO:0000313" key="6">
    <source>
        <dbReference type="EMBL" id="KHL26276.1"/>
    </source>
</evidence>
<dbReference type="STRING" id="1572751.PK98_07330"/>
<evidence type="ECO:0000256" key="4">
    <source>
        <dbReference type="HAMAP-Rule" id="MF_00724"/>
    </source>
</evidence>
<dbReference type="RefSeq" id="WP_039095410.1">
    <property type="nucleotide sequence ID" value="NZ_JTDN01000001.1"/>
</dbReference>
<dbReference type="HAMAP" id="MF_00724">
    <property type="entry name" value="FliE"/>
    <property type="match status" value="1"/>
</dbReference>
<comment type="caution">
    <text evidence="6">The sequence shown here is derived from an EMBL/GenBank/DDBJ whole genome shotgun (WGS) entry which is preliminary data.</text>
</comment>
<accession>A0A0B2C2T0</accession>
<dbReference type="PANTHER" id="PTHR34653:SF1">
    <property type="entry name" value="FLAGELLAR HOOK-BASAL BODY COMPLEX PROTEIN FLIE"/>
    <property type="match status" value="1"/>
</dbReference>
<reference evidence="6 7" key="1">
    <citation type="submission" date="2014-11" db="EMBL/GenBank/DDBJ databases">
        <title>Draft genome sequence of Kirrobacter mercurialis.</title>
        <authorList>
            <person name="Coil D.A."/>
            <person name="Eisen J.A."/>
        </authorList>
    </citation>
    <scope>NUCLEOTIDE SEQUENCE [LARGE SCALE GENOMIC DNA]</scope>
    <source>
        <strain evidence="6 7">Coronado</strain>
    </source>
</reference>
<dbReference type="AlphaFoldDB" id="A0A0B2C2T0"/>